<name>A0A382EZL0_9ZZZZ</name>
<accession>A0A382EZL0</accession>
<gene>
    <name evidence="2" type="ORF">METZ01_LOCUS209030</name>
</gene>
<feature type="region of interest" description="Disordered" evidence="1">
    <location>
        <begin position="90"/>
        <end position="109"/>
    </location>
</feature>
<organism evidence="2">
    <name type="scientific">marine metagenome</name>
    <dbReference type="NCBI Taxonomy" id="408172"/>
    <lineage>
        <taxon>unclassified sequences</taxon>
        <taxon>metagenomes</taxon>
        <taxon>ecological metagenomes</taxon>
    </lineage>
</organism>
<feature type="compositionally biased region" description="Basic and acidic residues" evidence="1">
    <location>
        <begin position="96"/>
        <end position="109"/>
    </location>
</feature>
<dbReference type="AlphaFoldDB" id="A0A382EZL0"/>
<evidence type="ECO:0000256" key="1">
    <source>
        <dbReference type="SAM" id="MobiDB-lite"/>
    </source>
</evidence>
<proteinExistence type="predicted"/>
<protein>
    <submittedName>
        <fullName evidence="2">Uncharacterized protein</fullName>
    </submittedName>
</protein>
<sequence>MNLIDTFIEGLEEDTDKVDLKDILKKEDLNLWEKHVDIFDSIDIDDVLGSLKKISAKYKLSHNEEITMLAYVKFLEIMVMKAAMVRGLEMEGMEEEPTKPKEPEGNMYG</sequence>
<evidence type="ECO:0000313" key="2">
    <source>
        <dbReference type="EMBL" id="SVB56176.1"/>
    </source>
</evidence>
<reference evidence="2" key="1">
    <citation type="submission" date="2018-05" db="EMBL/GenBank/DDBJ databases">
        <authorList>
            <person name="Lanie J.A."/>
            <person name="Ng W.-L."/>
            <person name="Kazmierczak K.M."/>
            <person name="Andrzejewski T.M."/>
            <person name="Davidsen T.M."/>
            <person name="Wayne K.J."/>
            <person name="Tettelin H."/>
            <person name="Glass J.I."/>
            <person name="Rusch D."/>
            <person name="Podicherti R."/>
            <person name="Tsui H.-C.T."/>
            <person name="Winkler M.E."/>
        </authorList>
    </citation>
    <scope>NUCLEOTIDE SEQUENCE</scope>
</reference>
<dbReference type="EMBL" id="UINC01047206">
    <property type="protein sequence ID" value="SVB56176.1"/>
    <property type="molecule type" value="Genomic_DNA"/>
</dbReference>